<dbReference type="InterPro" id="IPR027020">
    <property type="entry name" value="YnjB"/>
</dbReference>
<dbReference type="Proteomes" id="UP000531594">
    <property type="component" value="Unassembled WGS sequence"/>
</dbReference>
<dbReference type="PANTHER" id="PTHR42779:SF1">
    <property type="entry name" value="PROTEIN YNJB"/>
    <property type="match status" value="1"/>
</dbReference>
<dbReference type="Gene3D" id="3.40.190.10">
    <property type="entry name" value="Periplasmic binding protein-like II"/>
    <property type="match status" value="2"/>
</dbReference>
<evidence type="ECO:0000313" key="3">
    <source>
        <dbReference type="Proteomes" id="UP000531594"/>
    </source>
</evidence>
<dbReference type="PIRSF" id="PIRSF029172">
    <property type="entry name" value="UCP029172_ABC_sbc_YnjB"/>
    <property type="match status" value="1"/>
</dbReference>
<evidence type="ECO:0000313" key="2">
    <source>
        <dbReference type="EMBL" id="MBB6445594.1"/>
    </source>
</evidence>
<sequence>MFKKKIWFVLMLCVMLIAAGCTSNKNTKENTSEETKHADVLDKDFEQILKDAKGTTVRFYGWGGSDKTNAWIDNYLTENVKKDYDIKVERVGMNIDEVLNIMLNEKQLKVEKGSVDVVWINGENFFTAMKNDLLFGPFTDKLPNFNKYIDKKSPDVQYDFGYPVKGYEAPYGKAQFVMVYDSHHIDKTPVDHQQLLEWAKANPGKFTYPAPPDFTGSAFVRNMIYDIVGYEQFMDMKADEAVVREAIAPAIEYFKELKPYLWKKGVTYPAEAPLLDNMYADGEVWLTMSYNPNSASGAIETGEFPQSTKTFVFDKGTIGNTHFLAIPHNAPNKEGALALINYILNVESQATKYDPATWGDLPVLDQAKLSQEEKDRIASVDLGEATLPGDVLAEHRVPEMPANLVPIIEKIWLEEIPGE</sequence>
<dbReference type="NCBIfam" id="NF008633">
    <property type="entry name" value="PRK11622.1"/>
    <property type="match status" value="1"/>
</dbReference>
<proteinExistence type="predicted"/>
<name>A0A7X0HRK4_9BACI</name>
<protein>
    <submittedName>
        <fullName evidence="2">Putative spermidine/putrescine transport system substrate-binding protein</fullName>
    </submittedName>
</protein>
<evidence type="ECO:0000256" key="1">
    <source>
        <dbReference type="SAM" id="SignalP"/>
    </source>
</evidence>
<dbReference type="RefSeq" id="WP_221452290.1">
    <property type="nucleotide sequence ID" value="NZ_JACHGK010000006.1"/>
</dbReference>
<accession>A0A7X0HRK4</accession>
<dbReference type="InterPro" id="IPR006059">
    <property type="entry name" value="SBP"/>
</dbReference>
<dbReference type="Pfam" id="PF13416">
    <property type="entry name" value="SBP_bac_8"/>
    <property type="match status" value="1"/>
</dbReference>
<dbReference type="PROSITE" id="PS51257">
    <property type="entry name" value="PROKAR_LIPOPROTEIN"/>
    <property type="match status" value="1"/>
</dbReference>
<feature type="chain" id="PRO_5039395077" evidence="1">
    <location>
        <begin position="20"/>
        <end position="419"/>
    </location>
</feature>
<dbReference type="PANTHER" id="PTHR42779">
    <property type="entry name" value="PROTEIN YNJB"/>
    <property type="match status" value="1"/>
</dbReference>
<dbReference type="SUPFAM" id="SSF53850">
    <property type="entry name" value="Periplasmic binding protein-like II"/>
    <property type="match status" value="1"/>
</dbReference>
<dbReference type="EMBL" id="JACHGK010000006">
    <property type="protein sequence ID" value="MBB6445594.1"/>
    <property type="molecule type" value="Genomic_DNA"/>
</dbReference>
<feature type="signal peptide" evidence="1">
    <location>
        <begin position="1"/>
        <end position="19"/>
    </location>
</feature>
<keyword evidence="1" id="KW-0732">Signal</keyword>
<keyword evidence="3" id="KW-1185">Reference proteome</keyword>
<gene>
    <name evidence="2" type="ORF">HNR53_002213</name>
</gene>
<reference evidence="2 3" key="1">
    <citation type="submission" date="2020-08" db="EMBL/GenBank/DDBJ databases">
        <title>Genomic Encyclopedia of Type Strains, Phase IV (KMG-IV): sequencing the most valuable type-strain genomes for metagenomic binning, comparative biology and taxonomic classification.</title>
        <authorList>
            <person name="Goeker M."/>
        </authorList>
    </citation>
    <scope>NUCLEOTIDE SEQUENCE [LARGE SCALE GENOMIC DNA]</scope>
    <source>
        <strain evidence="2 3">DSM 5391</strain>
    </source>
</reference>
<dbReference type="AlphaFoldDB" id="A0A7X0HRK4"/>
<organism evidence="2 3">
    <name type="scientific">Bacillus benzoevorans</name>
    <dbReference type="NCBI Taxonomy" id="1456"/>
    <lineage>
        <taxon>Bacteria</taxon>
        <taxon>Bacillati</taxon>
        <taxon>Bacillota</taxon>
        <taxon>Bacilli</taxon>
        <taxon>Bacillales</taxon>
        <taxon>Bacillaceae</taxon>
        <taxon>Bacillus</taxon>
    </lineage>
</organism>
<comment type="caution">
    <text evidence="2">The sequence shown here is derived from an EMBL/GenBank/DDBJ whole genome shotgun (WGS) entry which is preliminary data.</text>
</comment>